<dbReference type="Pfam" id="PF24864">
    <property type="entry name" value="DUF7730"/>
    <property type="match status" value="1"/>
</dbReference>
<dbReference type="AlphaFoldDB" id="A0AAE0DF92"/>
<evidence type="ECO:0000259" key="2">
    <source>
        <dbReference type="Pfam" id="PF24864"/>
    </source>
</evidence>
<dbReference type="Proteomes" id="UP001276659">
    <property type="component" value="Unassembled WGS sequence"/>
</dbReference>
<name>A0AAE0DF92_9LECA</name>
<organism evidence="3 4">
    <name type="scientific">Lepraria neglecta</name>
    <dbReference type="NCBI Taxonomy" id="209136"/>
    <lineage>
        <taxon>Eukaryota</taxon>
        <taxon>Fungi</taxon>
        <taxon>Dikarya</taxon>
        <taxon>Ascomycota</taxon>
        <taxon>Pezizomycotina</taxon>
        <taxon>Lecanoromycetes</taxon>
        <taxon>OSLEUM clade</taxon>
        <taxon>Lecanoromycetidae</taxon>
        <taxon>Lecanorales</taxon>
        <taxon>Lecanorineae</taxon>
        <taxon>Stereocaulaceae</taxon>
        <taxon>Lepraria</taxon>
    </lineage>
</organism>
<dbReference type="InterPro" id="IPR056632">
    <property type="entry name" value="DUF7730"/>
</dbReference>
<feature type="compositionally biased region" description="Low complexity" evidence="1">
    <location>
        <begin position="128"/>
        <end position="142"/>
    </location>
</feature>
<dbReference type="EMBL" id="JASNWA010000010">
    <property type="protein sequence ID" value="KAK3168687.1"/>
    <property type="molecule type" value="Genomic_DNA"/>
</dbReference>
<feature type="region of interest" description="Disordered" evidence="1">
    <location>
        <begin position="1"/>
        <end position="26"/>
    </location>
</feature>
<dbReference type="PANTHER" id="PTHR42085:SF2">
    <property type="entry name" value="F-BOX DOMAIN-CONTAINING PROTEIN"/>
    <property type="match status" value="1"/>
</dbReference>
<evidence type="ECO:0000313" key="4">
    <source>
        <dbReference type="Proteomes" id="UP001276659"/>
    </source>
</evidence>
<keyword evidence="4" id="KW-1185">Reference proteome</keyword>
<dbReference type="PANTHER" id="PTHR42085">
    <property type="entry name" value="F-BOX DOMAIN-CONTAINING PROTEIN"/>
    <property type="match status" value="1"/>
</dbReference>
<evidence type="ECO:0000256" key="1">
    <source>
        <dbReference type="SAM" id="MobiDB-lite"/>
    </source>
</evidence>
<protein>
    <recommendedName>
        <fullName evidence="2">DUF7730 domain-containing protein</fullName>
    </recommendedName>
</protein>
<comment type="caution">
    <text evidence="3">The sequence shown here is derived from an EMBL/GenBank/DDBJ whole genome shotgun (WGS) entry which is preliminary data.</text>
</comment>
<feature type="region of interest" description="Disordered" evidence="1">
    <location>
        <begin position="69"/>
        <end position="158"/>
    </location>
</feature>
<gene>
    <name evidence="3" type="ORF">OEA41_005135</name>
</gene>
<feature type="compositionally biased region" description="Basic residues" evidence="1">
    <location>
        <begin position="149"/>
        <end position="158"/>
    </location>
</feature>
<sequence>MALSYSSTWVPDGETIDLTGPESTPAASRTLGLRQQMQLVDLTLSTDEESIPPLDHMHTVVDLIRPGAVDLTGNEPKPHGKRRFGDVASPSNHHRRIYASQGRASSVEVKEEEDPITRRPFQRRPERLSSPSSLSPPLQPESTAIPQQRVRRSPKKPFKPFPFMEFPPEIRNLVYRFLLTTPKTPIELPELTGRNGAAHRARWANCINSKMRRDHKTIFLEILESCKQVHDEASGILYGCNVFKYRSHPGARSKLVVLPTRHLQLLKHIKISVITRGRQIEQDEKVADLVKQFVKDGLMLETFEITWWGEDRYHLKKDSLMCQALRSLVVEKYFIVRIIGEARMEKAMEDELEQVLLSNKVKGWNIQRPVKGNGGDLSDEEG</sequence>
<proteinExistence type="predicted"/>
<feature type="domain" description="DUF7730" evidence="2">
    <location>
        <begin position="163"/>
        <end position="280"/>
    </location>
</feature>
<evidence type="ECO:0000313" key="3">
    <source>
        <dbReference type="EMBL" id="KAK3168687.1"/>
    </source>
</evidence>
<dbReference type="InterPro" id="IPR038883">
    <property type="entry name" value="AN11006-like"/>
</dbReference>
<accession>A0AAE0DF92</accession>
<reference evidence="3" key="1">
    <citation type="submission" date="2022-11" db="EMBL/GenBank/DDBJ databases">
        <title>Chromosomal genome sequence assembly and mating type (MAT) locus characterization of the leprose asexual lichenized fungus Lepraria neglecta (Nyl.) Erichsen.</title>
        <authorList>
            <person name="Allen J.L."/>
            <person name="Pfeffer B."/>
        </authorList>
    </citation>
    <scope>NUCLEOTIDE SEQUENCE</scope>
    <source>
        <strain evidence="3">Allen 5258</strain>
    </source>
</reference>